<name>A0A371K1U0_9GAMM</name>
<comment type="caution">
    <text evidence="2">The sequence shown here is derived from an EMBL/GenBank/DDBJ whole genome shotgun (WGS) entry which is preliminary data.</text>
</comment>
<reference evidence="2 3" key="1">
    <citation type="submission" date="2018-08" db="EMBL/GenBank/DDBJ databases">
        <title>Lysobacter sp. zong2l5, whole genome shotgun sequence.</title>
        <authorList>
            <person name="Zhang X."/>
            <person name="Feng G."/>
            <person name="Zhu H."/>
        </authorList>
    </citation>
    <scope>NUCLEOTIDE SEQUENCE [LARGE SCALE GENOMIC DNA]</scope>
    <source>
        <strain evidence="3">zong2l5</strain>
    </source>
</reference>
<gene>
    <name evidence="2" type="ORF">DX914_01685</name>
</gene>
<dbReference type="AlphaFoldDB" id="A0A371K1U0"/>
<keyword evidence="3" id="KW-1185">Reference proteome</keyword>
<proteinExistence type="predicted"/>
<sequence length="105" mass="11364">MRSKILLAALLGLAWTLPVWASDSIAFGNRVLVLGDAVGQVYQLAGTPDRIKRIENKRGAEVGERFEYYRDGKTILITIRDGRVAAIEEVRGSTAIPPPAVDAAS</sequence>
<feature type="signal peptide" evidence="1">
    <location>
        <begin position="1"/>
        <end position="21"/>
    </location>
</feature>
<evidence type="ECO:0000313" key="3">
    <source>
        <dbReference type="Proteomes" id="UP000264492"/>
    </source>
</evidence>
<dbReference type="Proteomes" id="UP000264492">
    <property type="component" value="Unassembled WGS sequence"/>
</dbReference>
<evidence type="ECO:0000313" key="2">
    <source>
        <dbReference type="EMBL" id="RDZ27901.1"/>
    </source>
</evidence>
<feature type="chain" id="PRO_5016588044" evidence="1">
    <location>
        <begin position="22"/>
        <end position="105"/>
    </location>
</feature>
<keyword evidence="1" id="KW-0732">Signal</keyword>
<dbReference type="EMBL" id="QTSU01000001">
    <property type="protein sequence ID" value="RDZ27901.1"/>
    <property type="molecule type" value="Genomic_DNA"/>
</dbReference>
<dbReference type="RefSeq" id="WP_115857344.1">
    <property type="nucleotide sequence ID" value="NZ_QTSU01000001.1"/>
</dbReference>
<dbReference type="OrthoDB" id="6027240at2"/>
<evidence type="ECO:0000256" key="1">
    <source>
        <dbReference type="SAM" id="SignalP"/>
    </source>
</evidence>
<accession>A0A371K1U0</accession>
<organism evidence="2 3">
    <name type="scientific">Lysobacter silvisoli</name>
    <dbReference type="NCBI Taxonomy" id="2293254"/>
    <lineage>
        <taxon>Bacteria</taxon>
        <taxon>Pseudomonadati</taxon>
        <taxon>Pseudomonadota</taxon>
        <taxon>Gammaproteobacteria</taxon>
        <taxon>Lysobacterales</taxon>
        <taxon>Lysobacteraceae</taxon>
        <taxon>Lysobacter</taxon>
    </lineage>
</organism>
<protein>
    <submittedName>
        <fullName evidence="2">DUF2845 domain-containing protein</fullName>
    </submittedName>
</protein>